<gene>
    <name evidence="7" type="ORF">EV657_106163</name>
</gene>
<evidence type="ECO:0000256" key="2">
    <source>
        <dbReference type="ARBA" id="ARBA00023125"/>
    </source>
</evidence>
<dbReference type="GO" id="GO:0003700">
    <property type="term" value="F:DNA-binding transcription factor activity"/>
    <property type="evidence" value="ECO:0007669"/>
    <property type="project" value="InterPro"/>
</dbReference>
<reference evidence="7 8" key="1">
    <citation type="submission" date="2019-03" db="EMBL/GenBank/DDBJ databases">
        <title>Genomic Encyclopedia of Type Strains, Phase IV (KMG-IV): sequencing the most valuable type-strain genomes for metagenomic binning, comparative biology and taxonomic classification.</title>
        <authorList>
            <person name="Goeker M."/>
        </authorList>
    </citation>
    <scope>NUCLEOTIDE SEQUENCE [LARGE SCALE GENOMIC DNA]</scope>
    <source>
        <strain evidence="7 8">JA181</strain>
    </source>
</reference>
<dbReference type="PRINTS" id="PR00032">
    <property type="entry name" value="HTHARAC"/>
</dbReference>
<sequence>MFDIAIIEDEELERRALRSILEKNLDGARIVGEARNGTEAMALIDGQHIDLMLIDIKIPRPNGLEIIQSVRDRGLATKVIILTAYDYFEIMQTAIHLKADNFLLKPIRTDDLLKAVHECLATHEPMAARAAGSWTVTAPAPDAIRVPEPPVGDRIAGLVDHSAYRECLALVRRHLEAIYAQREASPRRAVLEFLRIMLQVVEARGLALPPTLARQVETLESRRLDLHSHFQVQEVLCQLTDVLFEASESGGAHASGRIQDVLNYIERNLHKGVTLEDAADFAQISPCYLSRLFRKEMDVTFISYLKTQRIERAKELLQDSDLPITNVSLDLSFQDANYFCKAFKKEVGLSPSEYRRRFR</sequence>
<dbReference type="InterPro" id="IPR020449">
    <property type="entry name" value="Tscrpt_reg_AraC-type_HTH"/>
</dbReference>
<accession>A0A4R8FV68</accession>
<proteinExistence type="predicted"/>
<dbReference type="CDD" id="cd17536">
    <property type="entry name" value="REC_YesN-like"/>
    <property type="match status" value="1"/>
</dbReference>
<dbReference type="GO" id="GO:0000160">
    <property type="term" value="P:phosphorelay signal transduction system"/>
    <property type="evidence" value="ECO:0007669"/>
    <property type="project" value="InterPro"/>
</dbReference>
<name>A0A4R8FV68_9RHOB</name>
<dbReference type="PANTHER" id="PTHR43280">
    <property type="entry name" value="ARAC-FAMILY TRANSCRIPTIONAL REGULATOR"/>
    <property type="match status" value="1"/>
</dbReference>
<evidence type="ECO:0000256" key="1">
    <source>
        <dbReference type="ARBA" id="ARBA00023015"/>
    </source>
</evidence>
<feature type="modified residue" description="4-aspartylphosphate" evidence="4">
    <location>
        <position position="55"/>
    </location>
</feature>
<dbReference type="InterPro" id="IPR018060">
    <property type="entry name" value="HTH_AraC"/>
</dbReference>
<dbReference type="SUPFAM" id="SSF52172">
    <property type="entry name" value="CheY-like"/>
    <property type="match status" value="1"/>
</dbReference>
<dbReference type="Gene3D" id="1.10.10.60">
    <property type="entry name" value="Homeodomain-like"/>
    <property type="match status" value="2"/>
</dbReference>
<dbReference type="PANTHER" id="PTHR43280:SF10">
    <property type="entry name" value="REGULATORY PROTEIN POCR"/>
    <property type="match status" value="1"/>
</dbReference>
<dbReference type="SUPFAM" id="SSF46689">
    <property type="entry name" value="Homeodomain-like"/>
    <property type="match status" value="2"/>
</dbReference>
<dbReference type="SMART" id="SM00448">
    <property type="entry name" value="REC"/>
    <property type="match status" value="1"/>
</dbReference>
<dbReference type="RefSeq" id="WP_134077555.1">
    <property type="nucleotide sequence ID" value="NZ_SOEB01000006.1"/>
</dbReference>
<dbReference type="Proteomes" id="UP000295484">
    <property type="component" value="Unassembled WGS sequence"/>
</dbReference>
<keyword evidence="1" id="KW-0805">Transcription regulation</keyword>
<dbReference type="InterPro" id="IPR009057">
    <property type="entry name" value="Homeodomain-like_sf"/>
</dbReference>
<evidence type="ECO:0000259" key="5">
    <source>
        <dbReference type="PROSITE" id="PS01124"/>
    </source>
</evidence>
<dbReference type="AlphaFoldDB" id="A0A4R8FV68"/>
<protein>
    <submittedName>
        <fullName evidence="7">AraC family two component transcriptional regulator</fullName>
    </submittedName>
</protein>
<dbReference type="Pfam" id="PF00072">
    <property type="entry name" value="Response_reg"/>
    <property type="match status" value="1"/>
</dbReference>
<dbReference type="PROSITE" id="PS50110">
    <property type="entry name" value="RESPONSE_REGULATORY"/>
    <property type="match status" value="1"/>
</dbReference>
<evidence type="ECO:0000313" key="7">
    <source>
        <dbReference type="EMBL" id="TDX30678.1"/>
    </source>
</evidence>
<keyword evidence="3" id="KW-0804">Transcription</keyword>
<evidence type="ECO:0000313" key="8">
    <source>
        <dbReference type="Proteomes" id="UP000295484"/>
    </source>
</evidence>
<dbReference type="InterPro" id="IPR011006">
    <property type="entry name" value="CheY-like_superfamily"/>
</dbReference>
<feature type="domain" description="HTH araC/xylS-type" evidence="5">
    <location>
        <begin position="259"/>
        <end position="357"/>
    </location>
</feature>
<keyword evidence="2" id="KW-0238">DNA-binding</keyword>
<organism evidence="7 8">
    <name type="scientific">Rhodovulum visakhapatnamense</name>
    <dbReference type="NCBI Taxonomy" id="364297"/>
    <lineage>
        <taxon>Bacteria</taxon>
        <taxon>Pseudomonadati</taxon>
        <taxon>Pseudomonadota</taxon>
        <taxon>Alphaproteobacteria</taxon>
        <taxon>Rhodobacterales</taxon>
        <taxon>Paracoccaceae</taxon>
        <taxon>Rhodovulum</taxon>
    </lineage>
</organism>
<dbReference type="PROSITE" id="PS01124">
    <property type="entry name" value="HTH_ARAC_FAMILY_2"/>
    <property type="match status" value="1"/>
</dbReference>
<dbReference type="Gene3D" id="3.40.50.2300">
    <property type="match status" value="1"/>
</dbReference>
<keyword evidence="4" id="KW-0597">Phosphoprotein</keyword>
<dbReference type="InterPro" id="IPR001789">
    <property type="entry name" value="Sig_transdc_resp-reg_receiver"/>
</dbReference>
<evidence type="ECO:0000256" key="4">
    <source>
        <dbReference type="PROSITE-ProRule" id="PRU00169"/>
    </source>
</evidence>
<evidence type="ECO:0000259" key="6">
    <source>
        <dbReference type="PROSITE" id="PS50110"/>
    </source>
</evidence>
<evidence type="ECO:0000256" key="3">
    <source>
        <dbReference type="ARBA" id="ARBA00023163"/>
    </source>
</evidence>
<feature type="domain" description="Response regulatory" evidence="6">
    <location>
        <begin position="3"/>
        <end position="120"/>
    </location>
</feature>
<comment type="caution">
    <text evidence="7">The sequence shown here is derived from an EMBL/GenBank/DDBJ whole genome shotgun (WGS) entry which is preliminary data.</text>
</comment>
<dbReference type="SMART" id="SM00342">
    <property type="entry name" value="HTH_ARAC"/>
    <property type="match status" value="1"/>
</dbReference>
<dbReference type="GO" id="GO:0043565">
    <property type="term" value="F:sequence-specific DNA binding"/>
    <property type="evidence" value="ECO:0007669"/>
    <property type="project" value="InterPro"/>
</dbReference>
<dbReference type="EMBL" id="SOEB01000006">
    <property type="protein sequence ID" value="TDX30678.1"/>
    <property type="molecule type" value="Genomic_DNA"/>
</dbReference>
<dbReference type="Pfam" id="PF12833">
    <property type="entry name" value="HTH_18"/>
    <property type="match status" value="1"/>
</dbReference>